<dbReference type="AlphaFoldDB" id="A0A560J173"/>
<evidence type="ECO:0000256" key="1">
    <source>
        <dbReference type="SAM" id="MobiDB-lite"/>
    </source>
</evidence>
<dbReference type="EMBL" id="VITT01000001">
    <property type="protein sequence ID" value="TWB64179.1"/>
    <property type="molecule type" value="Genomic_DNA"/>
</dbReference>
<reference evidence="2 3" key="1">
    <citation type="submission" date="2019-06" db="EMBL/GenBank/DDBJ databases">
        <title>Genomic Encyclopedia of Type Strains, Phase IV (KMG-V): Genome sequencing to study the core and pangenomes of soil and plant-associated prokaryotes.</title>
        <authorList>
            <person name="Whitman W."/>
        </authorList>
    </citation>
    <scope>NUCLEOTIDE SEQUENCE [LARGE SCALE GENOMIC DNA]</scope>
    <source>
        <strain evidence="2 3">BR 11140</strain>
    </source>
</reference>
<organism evidence="2 3">
    <name type="scientific">Nitrospirillum amazonense</name>
    <dbReference type="NCBI Taxonomy" id="28077"/>
    <lineage>
        <taxon>Bacteria</taxon>
        <taxon>Pseudomonadati</taxon>
        <taxon>Pseudomonadota</taxon>
        <taxon>Alphaproteobacteria</taxon>
        <taxon>Rhodospirillales</taxon>
        <taxon>Azospirillaceae</taxon>
        <taxon>Nitrospirillum</taxon>
    </lineage>
</organism>
<feature type="compositionally biased region" description="Basic and acidic residues" evidence="1">
    <location>
        <begin position="12"/>
        <end position="23"/>
    </location>
</feature>
<dbReference type="Proteomes" id="UP000318050">
    <property type="component" value="Unassembled WGS sequence"/>
</dbReference>
<evidence type="ECO:0000313" key="3">
    <source>
        <dbReference type="Proteomes" id="UP000318050"/>
    </source>
</evidence>
<evidence type="ECO:0000313" key="2">
    <source>
        <dbReference type="EMBL" id="TWB64179.1"/>
    </source>
</evidence>
<protein>
    <submittedName>
        <fullName evidence="2">Uncharacterized protein</fullName>
    </submittedName>
</protein>
<name>A0A560J173_9PROT</name>
<gene>
    <name evidence="2" type="ORF">FBZ92_10172</name>
</gene>
<sequence length="84" mass="9203">MARPQAARVGHLHGDGTHKEKGTTRRPPLSLYGADVAETPAFPFSAQNFAAMVPMKVRGAPVRYLARLPPVPYEVLFVVGMVFR</sequence>
<proteinExistence type="predicted"/>
<comment type="caution">
    <text evidence="2">The sequence shown here is derived from an EMBL/GenBank/DDBJ whole genome shotgun (WGS) entry which is preliminary data.</text>
</comment>
<accession>A0A560J173</accession>
<feature type="region of interest" description="Disordered" evidence="1">
    <location>
        <begin position="1"/>
        <end position="29"/>
    </location>
</feature>